<dbReference type="Gene3D" id="3.90.79.10">
    <property type="entry name" value="Nucleoside Triphosphate Pyrophosphohydrolase"/>
    <property type="match status" value="1"/>
</dbReference>
<evidence type="ECO:0000313" key="9">
    <source>
        <dbReference type="EMBL" id="KAJ8492158.1"/>
    </source>
</evidence>
<dbReference type="GO" id="GO:0005634">
    <property type="term" value="C:nucleus"/>
    <property type="evidence" value="ECO:0007669"/>
    <property type="project" value="TreeGrafter"/>
</dbReference>
<name>A0AAV8PJ90_ENSVE</name>
<feature type="domain" description="Nudix hydrolase" evidence="8">
    <location>
        <begin position="86"/>
        <end position="226"/>
    </location>
</feature>
<evidence type="ECO:0000256" key="7">
    <source>
        <dbReference type="ARBA" id="ARBA00023211"/>
    </source>
</evidence>
<evidence type="ECO:0000256" key="6">
    <source>
        <dbReference type="ARBA" id="ARBA00022842"/>
    </source>
</evidence>
<dbReference type="SUPFAM" id="SSF55811">
    <property type="entry name" value="Nudix"/>
    <property type="match status" value="1"/>
</dbReference>
<dbReference type="InterPro" id="IPR015797">
    <property type="entry name" value="NUDIX_hydrolase-like_dom_sf"/>
</dbReference>
<evidence type="ECO:0000256" key="4">
    <source>
        <dbReference type="ARBA" id="ARBA00022723"/>
    </source>
</evidence>
<organism evidence="9 10">
    <name type="scientific">Ensete ventricosum</name>
    <name type="common">Abyssinian banana</name>
    <name type="synonym">Musa ensete</name>
    <dbReference type="NCBI Taxonomy" id="4639"/>
    <lineage>
        <taxon>Eukaryota</taxon>
        <taxon>Viridiplantae</taxon>
        <taxon>Streptophyta</taxon>
        <taxon>Embryophyta</taxon>
        <taxon>Tracheophyta</taxon>
        <taxon>Spermatophyta</taxon>
        <taxon>Magnoliopsida</taxon>
        <taxon>Liliopsida</taxon>
        <taxon>Zingiberales</taxon>
        <taxon>Musaceae</taxon>
        <taxon>Ensete</taxon>
    </lineage>
</organism>
<dbReference type="GO" id="GO:0016462">
    <property type="term" value="F:pyrophosphatase activity"/>
    <property type="evidence" value="ECO:0007669"/>
    <property type="project" value="InterPro"/>
</dbReference>
<dbReference type="PROSITE" id="PS51462">
    <property type="entry name" value="NUDIX"/>
    <property type="match status" value="1"/>
</dbReference>
<reference evidence="9 10" key="1">
    <citation type="submission" date="2022-12" db="EMBL/GenBank/DDBJ databases">
        <title>Chromosome-scale assembly of the Ensete ventricosum genome.</title>
        <authorList>
            <person name="Dussert Y."/>
            <person name="Stocks J."/>
            <person name="Wendawek A."/>
            <person name="Woldeyes F."/>
            <person name="Nichols R.A."/>
            <person name="Borrell J.S."/>
        </authorList>
    </citation>
    <scope>NUCLEOTIDE SEQUENCE [LARGE SCALE GENOMIC DNA]</scope>
    <source>
        <strain evidence="10">cv. Maze</strain>
        <tissue evidence="9">Seeds</tissue>
    </source>
</reference>
<evidence type="ECO:0000256" key="2">
    <source>
        <dbReference type="ARBA" id="ARBA00001946"/>
    </source>
</evidence>
<evidence type="ECO:0000256" key="3">
    <source>
        <dbReference type="ARBA" id="ARBA00005582"/>
    </source>
</evidence>
<keyword evidence="6" id="KW-0460">Magnesium</keyword>
<dbReference type="PANTHER" id="PTHR12629">
    <property type="entry name" value="DIPHOSPHOINOSITOL POLYPHOSPHATE PHOSPHOHYDROLASE"/>
    <property type="match status" value="1"/>
</dbReference>
<dbReference type="GO" id="GO:0005737">
    <property type="term" value="C:cytoplasm"/>
    <property type="evidence" value="ECO:0007669"/>
    <property type="project" value="TreeGrafter"/>
</dbReference>
<dbReference type="Proteomes" id="UP001222027">
    <property type="component" value="Unassembled WGS sequence"/>
</dbReference>
<keyword evidence="4" id="KW-0479">Metal-binding</keyword>
<dbReference type="PROSITE" id="PS00893">
    <property type="entry name" value="NUDIX_BOX"/>
    <property type="match status" value="1"/>
</dbReference>
<keyword evidence="10" id="KW-1185">Reference proteome</keyword>
<evidence type="ECO:0000313" key="10">
    <source>
        <dbReference type="Proteomes" id="UP001222027"/>
    </source>
</evidence>
<dbReference type="InterPro" id="IPR000086">
    <property type="entry name" value="NUDIX_hydrolase_dom"/>
</dbReference>
<evidence type="ECO:0000256" key="5">
    <source>
        <dbReference type="ARBA" id="ARBA00022801"/>
    </source>
</evidence>
<dbReference type="CDD" id="cd04666">
    <property type="entry name" value="NUDIX_DIPP2_like_Nudt4"/>
    <property type="match status" value="1"/>
</dbReference>
<comment type="similarity">
    <text evidence="3">Belongs to the Nudix hydrolase family.</text>
</comment>
<dbReference type="AlphaFoldDB" id="A0AAV8PJ90"/>
<sequence length="241" mass="26730">MRDGVMLGSDAPRAAPPPPSSIYSRLLAELVHESKSTPFSFPCILLFRFSWITAIGGGGSNDIDRTKMVSMVSRQGRQLQRYSKTGSRIVVGCIPYKFNAGGRGGIRDDDIGTLMEVLVVSSPKGNGLLFPKGGWETDETIEQAALREALEEAGVQGNVEGKLGKWRYKSRAYDAYHEGIMFPMNVTQELGDWPEMHLRERKWVTVAEAKEGCQHPWMKEALERLVRRVSSSRRNSAAPAS</sequence>
<keyword evidence="5" id="KW-0378">Hydrolase</keyword>
<gene>
    <name evidence="9" type="ORF">OPV22_013879</name>
</gene>
<evidence type="ECO:0000256" key="1">
    <source>
        <dbReference type="ARBA" id="ARBA00001936"/>
    </source>
</evidence>
<proteinExistence type="inferred from homology"/>
<comment type="caution">
    <text evidence="9">The sequence shown here is derived from an EMBL/GenBank/DDBJ whole genome shotgun (WGS) entry which is preliminary data.</text>
</comment>
<protein>
    <recommendedName>
        <fullName evidence="8">Nudix hydrolase domain-containing protein</fullName>
    </recommendedName>
</protein>
<keyword evidence="7" id="KW-0464">Manganese</keyword>
<dbReference type="PANTHER" id="PTHR12629:SF42">
    <property type="entry name" value="OS02G0734300 PROTEIN"/>
    <property type="match status" value="1"/>
</dbReference>
<comment type="cofactor">
    <cofactor evidence="1">
        <name>Mn(2+)</name>
        <dbReference type="ChEBI" id="CHEBI:29035"/>
    </cofactor>
</comment>
<dbReference type="InterPro" id="IPR020084">
    <property type="entry name" value="NUDIX_hydrolase_CS"/>
</dbReference>
<dbReference type="FunFam" id="3.90.79.10:FF:000022">
    <property type="entry name" value="Nudix hydrolase 17, mitochondrial"/>
    <property type="match status" value="1"/>
</dbReference>
<dbReference type="Pfam" id="PF00293">
    <property type="entry name" value="NUDIX"/>
    <property type="match status" value="1"/>
</dbReference>
<dbReference type="EMBL" id="JAQQAF010000004">
    <property type="protein sequence ID" value="KAJ8492158.1"/>
    <property type="molecule type" value="Genomic_DNA"/>
</dbReference>
<accession>A0AAV8PJ90</accession>
<comment type="cofactor">
    <cofactor evidence="2">
        <name>Mg(2+)</name>
        <dbReference type="ChEBI" id="CHEBI:18420"/>
    </cofactor>
</comment>
<evidence type="ECO:0000259" key="8">
    <source>
        <dbReference type="PROSITE" id="PS51462"/>
    </source>
</evidence>
<dbReference type="InterPro" id="IPR047198">
    <property type="entry name" value="DDP-like_NUDIX"/>
</dbReference>
<dbReference type="GO" id="GO:0046872">
    <property type="term" value="F:metal ion binding"/>
    <property type="evidence" value="ECO:0007669"/>
    <property type="project" value="UniProtKB-KW"/>
</dbReference>